<gene>
    <name evidence="3" type="ORF">OAory_01027630</name>
</gene>
<keyword evidence="1" id="KW-0175">Coiled coil</keyword>
<accession>A0A1S9DYN2</accession>
<dbReference type="VEuPathDB" id="FungiDB:AO090010000304"/>
<feature type="region of interest" description="Disordered" evidence="2">
    <location>
        <begin position="650"/>
        <end position="702"/>
    </location>
</feature>
<dbReference type="VEuPathDB" id="FungiDB:AO090023000605"/>
<organism evidence="3 4">
    <name type="scientific">Aspergillus oryzae</name>
    <name type="common">Yellow koji mold</name>
    <dbReference type="NCBI Taxonomy" id="5062"/>
    <lineage>
        <taxon>Eukaryota</taxon>
        <taxon>Fungi</taxon>
        <taxon>Dikarya</taxon>
        <taxon>Ascomycota</taxon>
        <taxon>Pezizomycotina</taxon>
        <taxon>Eurotiomycetes</taxon>
        <taxon>Eurotiomycetidae</taxon>
        <taxon>Eurotiales</taxon>
        <taxon>Aspergillaceae</taxon>
        <taxon>Aspergillus</taxon>
        <taxon>Aspergillus subgen. Circumdati</taxon>
    </lineage>
</organism>
<dbReference type="OrthoDB" id="4488673at2759"/>
<evidence type="ECO:0008006" key="5">
    <source>
        <dbReference type="Google" id="ProtNLM"/>
    </source>
</evidence>
<feature type="compositionally biased region" description="Basic residues" evidence="2">
    <location>
        <begin position="693"/>
        <end position="702"/>
    </location>
</feature>
<name>A0A1S9DYN2_ASPOZ</name>
<evidence type="ECO:0000256" key="1">
    <source>
        <dbReference type="SAM" id="Coils"/>
    </source>
</evidence>
<evidence type="ECO:0000313" key="3">
    <source>
        <dbReference type="EMBL" id="OOO14168.1"/>
    </source>
</evidence>
<feature type="compositionally biased region" description="Polar residues" evidence="2">
    <location>
        <begin position="662"/>
        <end position="677"/>
    </location>
</feature>
<dbReference type="eggNOG" id="ENOG502SH56">
    <property type="taxonomic scope" value="Eukaryota"/>
</dbReference>
<feature type="compositionally biased region" description="Basic and acidic residues" evidence="2">
    <location>
        <begin position="650"/>
        <end position="661"/>
    </location>
</feature>
<protein>
    <recommendedName>
        <fullName evidence="5">C2H2-type domain-containing protein</fullName>
    </recommendedName>
</protein>
<sequence length="702" mass="80721">MGRKAYFARLDDQAKERRRPRRQINGYVPGADKEEDAVRNKDKKLPKTKELHQQTLDLWFDFTADPENGFQHYKTVPGCLSPSHDMVKAFIRWYADSTNGRLDKSRKLIKGMAPRQSQILAQRDPKTFPGHYQAHCSSIDTVSAVLDEEVQTKHIEYFQGYGQICEPGLPLELPAHMKESILMLPKMAEMREDIQISEGNNDEEKLQAKKRKYREALVRQRRADLKKYRESWIHVERDQNILNRGKGKPLHVVKDICTRAQYLIMPELARIATAMACTAELTFEEKLFFPGDLRTLCSRKEDVIYLPNEQPIEGFCPAQGCQLEIENLTKSERSAHIHECIRREKGLALQVPNSRLHFCYECMEWFLKRQWPDHCTAHLQSWQTQHCEAVKYRHTVIRPTYCPFCLWNFQNPAEERLQYWTRSGNLRQHIETKHMPEISWPAMTSVCECSQTFENERELCHHLHDVHGLKDTIWRNPKLPRKRKRTSKIEPQILSQKSEADYSKKLSNNIFVPTPTVNTFITEYPQKHYCSSRSEKSSSSSGSSSVVSYFSTANFPLSSRPTTPELDVIDPKILEVFDLDQENEPQPCDITAKLGSHTSCVNEFGSSNRSLNGILPAPAIINEQAAVCTGDEVATILLAEDDGKNNAFAEEQKDSTNEMGRETTSAQEESTISTSIGHQLPETEDDGNDDSRIRRKWPGPEP</sequence>
<dbReference type="PANTHER" id="PTHR37535:SF3">
    <property type="entry name" value="FLUG DOMAIN-CONTAINING PROTEIN"/>
    <property type="match status" value="1"/>
</dbReference>
<dbReference type="Proteomes" id="UP000190312">
    <property type="component" value="Unassembled WGS sequence"/>
</dbReference>
<dbReference type="AlphaFoldDB" id="A0A1S9DYN2"/>
<comment type="caution">
    <text evidence="3">The sequence shown here is derived from an EMBL/GenBank/DDBJ whole genome shotgun (WGS) entry which is preliminary data.</text>
</comment>
<dbReference type="EMBL" id="MKZY01000001">
    <property type="protein sequence ID" value="OOO14168.1"/>
    <property type="molecule type" value="Genomic_DNA"/>
</dbReference>
<feature type="region of interest" description="Disordered" evidence="2">
    <location>
        <begin position="9"/>
        <end position="45"/>
    </location>
</feature>
<feature type="coiled-coil region" evidence="1">
    <location>
        <begin position="187"/>
        <end position="223"/>
    </location>
</feature>
<evidence type="ECO:0000313" key="4">
    <source>
        <dbReference type="Proteomes" id="UP000190312"/>
    </source>
</evidence>
<proteinExistence type="predicted"/>
<dbReference type="PANTHER" id="PTHR37535">
    <property type="entry name" value="FLUG DOMAIN PROTEIN"/>
    <property type="match status" value="1"/>
</dbReference>
<feature type="compositionally biased region" description="Basic and acidic residues" evidence="2">
    <location>
        <begin position="36"/>
        <end position="45"/>
    </location>
</feature>
<reference evidence="3 4" key="1">
    <citation type="submission" date="2016-10" db="EMBL/GenBank/DDBJ databases">
        <title>Genome sequencing of Aspergillus oryzae BCC7051.</title>
        <authorList>
            <person name="Thammarongtham C."/>
            <person name="Vorapreeda T."/>
            <person name="Nookaew I."/>
            <person name="Srisuk T."/>
            <person name="Land M."/>
            <person name="Jeennor S."/>
            <person name="Laoteng K."/>
        </authorList>
    </citation>
    <scope>NUCLEOTIDE SEQUENCE [LARGE SCALE GENOMIC DNA]</scope>
    <source>
        <strain evidence="3 4">BCC7051</strain>
    </source>
</reference>
<evidence type="ECO:0000256" key="2">
    <source>
        <dbReference type="SAM" id="MobiDB-lite"/>
    </source>
</evidence>